<dbReference type="PANTHER" id="PTHR11654">
    <property type="entry name" value="OLIGOPEPTIDE TRANSPORTER-RELATED"/>
    <property type="match status" value="1"/>
</dbReference>
<feature type="transmembrane region" description="Helical" evidence="8">
    <location>
        <begin position="538"/>
        <end position="562"/>
    </location>
</feature>
<dbReference type="AlphaFoldDB" id="A0A3G9G9M0"/>
<dbReference type="Gene3D" id="1.20.1250.20">
    <property type="entry name" value="MFS general substrate transporter like domains"/>
    <property type="match status" value="2"/>
</dbReference>
<evidence type="ECO:0000256" key="2">
    <source>
        <dbReference type="ARBA" id="ARBA00005982"/>
    </source>
</evidence>
<feature type="transmembrane region" description="Helical" evidence="8">
    <location>
        <begin position="198"/>
        <end position="217"/>
    </location>
</feature>
<comment type="subcellular location">
    <subcellularLocation>
        <location evidence="1 7">Membrane</location>
        <topology evidence="1 7">Multi-pass membrane protein</topology>
    </subcellularLocation>
</comment>
<dbReference type="InterPro" id="IPR018456">
    <property type="entry name" value="PTR2_symporter_CS"/>
</dbReference>
<sequence length="628" mass="68200">MINIVIAAGILITLLTAIPVVTQMRHHPRGLIVCFFAEMWERFSYYGMRALLIYYLTRHFLFSDDRANAQYGSYTSLVYLLPLIGGLVADRYIGTRKAIVFGGLLLVAGHTGMALEGTPNQSVLNYQGKTYEYAIRDVESGNAPPRLKVGDSYYEVVGTPDGGREIKGLPADAPLPAVLPKGQFVESVRSATPWAENAFYLSIALIAMGVGFLKPNISSLVGQLYRDKDPRRDSGFQLYYFGINMGSFWATILCGILGERVGWWAGFGLAGVGMLVGLLVFVLGKKLLDGKGEPPNPEAIRQKVGGVISKENLIYLLGLAGVPLIYFVIQRNDIVGWALLASTVCILAYVFTQMFTKFSKVENYRLGLAMVLTLSSVVFWTLFEQAGSSLSLFAERNTDLNLIAEPLRLGALLLATPDQIKAMGGVPEGAFWIDMGFNASQTQSFNPFFILVFAPIFAGIFTFLAKRGKDPDPVKKFAFGLVMAGLGFFVLVWAAPLAGPDFRVPLFCLFLTYMFHTWGELSVSPVGLSQQTKLSPAVLISTMMAIWFLGTSGAQYLAAIIAKLASTETVGGQVLDPAAALQASLQTFNTIGWAGVILGGVLFLLSFVLKGWAHGASDTVDDTPKTGH</sequence>
<keyword evidence="7" id="KW-0813">Transport</keyword>
<evidence type="ECO:0000256" key="6">
    <source>
        <dbReference type="ARBA" id="ARBA00023136"/>
    </source>
</evidence>
<organism evidence="9 10">
    <name type="scientific">Asticcacaulis excentricus</name>
    <dbReference type="NCBI Taxonomy" id="78587"/>
    <lineage>
        <taxon>Bacteria</taxon>
        <taxon>Pseudomonadati</taxon>
        <taxon>Pseudomonadota</taxon>
        <taxon>Alphaproteobacteria</taxon>
        <taxon>Caulobacterales</taxon>
        <taxon>Caulobacteraceae</taxon>
        <taxon>Asticcacaulis</taxon>
    </lineage>
</organism>
<feature type="transmembrane region" description="Helical" evidence="8">
    <location>
        <begin position="312"/>
        <end position="329"/>
    </location>
</feature>
<dbReference type="GO" id="GO:0006857">
    <property type="term" value="P:oligopeptide transport"/>
    <property type="evidence" value="ECO:0007669"/>
    <property type="project" value="InterPro"/>
</dbReference>
<dbReference type="InterPro" id="IPR036259">
    <property type="entry name" value="MFS_trans_sf"/>
</dbReference>
<dbReference type="GO" id="GO:1904680">
    <property type="term" value="F:peptide transmembrane transporter activity"/>
    <property type="evidence" value="ECO:0007669"/>
    <property type="project" value="InterPro"/>
</dbReference>
<feature type="transmembrane region" description="Helical" evidence="8">
    <location>
        <begin position="98"/>
        <end position="115"/>
    </location>
</feature>
<keyword evidence="3 7" id="KW-0812">Transmembrane</keyword>
<feature type="transmembrane region" description="Helical" evidence="8">
    <location>
        <begin position="335"/>
        <end position="352"/>
    </location>
</feature>
<reference evidence="10" key="2">
    <citation type="journal article" date="2017" name="Plant Physiol. Biochem.">
        <title>Differential oxidative and antioxidative response of duckweed Lemna minor toward plant growth promoting/inhibiting bacteria.</title>
        <authorList>
            <person name="Ishizawa H."/>
            <person name="Kuroda M."/>
            <person name="Morikawa M."/>
            <person name="Ike M."/>
        </authorList>
    </citation>
    <scope>NUCLEOTIDE SEQUENCE [LARGE SCALE GENOMIC DNA]</scope>
    <source>
        <strain evidence="10">M6</strain>
    </source>
</reference>
<feature type="transmembrane region" description="Helical" evidence="8">
    <location>
        <begin position="71"/>
        <end position="89"/>
    </location>
</feature>
<protein>
    <submittedName>
        <fullName evidence="9">Di-/tripeptide transporter</fullName>
    </submittedName>
</protein>
<accession>A0A3G9G9M0</accession>
<evidence type="ECO:0000256" key="7">
    <source>
        <dbReference type="RuleBase" id="RU003755"/>
    </source>
</evidence>
<dbReference type="SUPFAM" id="SSF103473">
    <property type="entry name" value="MFS general substrate transporter"/>
    <property type="match status" value="1"/>
</dbReference>
<dbReference type="PROSITE" id="PS01022">
    <property type="entry name" value="PTR2_1"/>
    <property type="match status" value="1"/>
</dbReference>
<dbReference type="EMBL" id="AP018828">
    <property type="protein sequence ID" value="BBF81983.1"/>
    <property type="molecule type" value="Genomic_DNA"/>
</dbReference>
<keyword evidence="4" id="KW-0571">Peptide transport</keyword>
<evidence type="ECO:0000313" key="9">
    <source>
        <dbReference type="EMBL" id="BBF81983.1"/>
    </source>
</evidence>
<dbReference type="RefSeq" id="WP_126423614.1">
    <property type="nucleotide sequence ID" value="NZ_AP018828.1"/>
</dbReference>
<keyword evidence="5 8" id="KW-1133">Transmembrane helix</keyword>
<feature type="transmembrane region" description="Helical" evidence="8">
    <location>
        <begin position="477"/>
        <end position="498"/>
    </location>
</feature>
<dbReference type="PROSITE" id="PS01023">
    <property type="entry name" value="PTR2_2"/>
    <property type="match status" value="1"/>
</dbReference>
<comment type="similarity">
    <text evidence="2 7">Belongs to the major facilitator superfamily. Proton-dependent oligopeptide transporter (POT/PTR) (TC 2.A.17) family.</text>
</comment>
<feature type="transmembrane region" description="Helical" evidence="8">
    <location>
        <begin position="445"/>
        <end position="465"/>
    </location>
</feature>
<dbReference type="NCBIfam" id="TIGR00924">
    <property type="entry name" value="yjdL_sub1_fam"/>
    <property type="match status" value="1"/>
</dbReference>
<dbReference type="Pfam" id="PF00854">
    <property type="entry name" value="PTR2"/>
    <property type="match status" value="2"/>
</dbReference>
<evidence type="ECO:0000256" key="5">
    <source>
        <dbReference type="ARBA" id="ARBA00022989"/>
    </source>
</evidence>
<keyword evidence="6 8" id="KW-0472">Membrane</keyword>
<feature type="transmembrane region" description="Helical" evidence="8">
    <location>
        <begin position="264"/>
        <end position="283"/>
    </location>
</feature>
<dbReference type="GO" id="GO:0016020">
    <property type="term" value="C:membrane"/>
    <property type="evidence" value="ECO:0007669"/>
    <property type="project" value="UniProtKB-SubCell"/>
</dbReference>
<dbReference type="InterPro" id="IPR000109">
    <property type="entry name" value="POT_fam"/>
</dbReference>
<gene>
    <name evidence="9" type="ORF">EM6_2602</name>
</gene>
<proteinExistence type="inferred from homology"/>
<reference evidence="10" key="1">
    <citation type="journal article" date="2017" name="Biotechnol. Biofuels">
        <title>Evaluation of environmental bacterial communities as a factor affecting the growth of duckweed Lemna minor.</title>
        <authorList>
            <person name="Ishizawa H."/>
            <person name="Kuroda M."/>
            <person name="Morikawa M."/>
            <person name="Ike M."/>
        </authorList>
    </citation>
    <scope>NUCLEOTIDE SEQUENCE [LARGE SCALE GENOMIC DNA]</scope>
    <source>
        <strain evidence="10">M6</strain>
    </source>
</reference>
<dbReference type="OrthoDB" id="9772725at2"/>
<dbReference type="Proteomes" id="UP000278756">
    <property type="component" value="Chromosome 2"/>
</dbReference>
<feature type="transmembrane region" description="Helical" evidence="8">
    <location>
        <begin position="238"/>
        <end position="258"/>
    </location>
</feature>
<dbReference type="CDD" id="cd17346">
    <property type="entry name" value="MFS_DtpA_like"/>
    <property type="match status" value="1"/>
</dbReference>
<evidence type="ECO:0000256" key="3">
    <source>
        <dbReference type="ARBA" id="ARBA00022692"/>
    </source>
</evidence>
<evidence type="ECO:0000313" key="10">
    <source>
        <dbReference type="Proteomes" id="UP000278756"/>
    </source>
</evidence>
<feature type="transmembrane region" description="Helical" evidence="8">
    <location>
        <begin position="591"/>
        <end position="609"/>
    </location>
</feature>
<evidence type="ECO:0000256" key="1">
    <source>
        <dbReference type="ARBA" id="ARBA00004141"/>
    </source>
</evidence>
<dbReference type="InterPro" id="IPR005279">
    <property type="entry name" value="Dipep/tripep_permease"/>
</dbReference>
<evidence type="ECO:0000256" key="8">
    <source>
        <dbReference type="SAM" id="Phobius"/>
    </source>
</evidence>
<keyword evidence="4" id="KW-0653">Protein transport</keyword>
<feature type="transmembrane region" description="Helical" evidence="8">
    <location>
        <begin position="364"/>
        <end position="383"/>
    </location>
</feature>
<name>A0A3G9G9M0_9CAUL</name>
<evidence type="ECO:0000256" key="4">
    <source>
        <dbReference type="ARBA" id="ARBA00022856"/>
    </source>
</evidence>